<feature type="coiled-coil region" evidence="1">
    <location>
        <begin position="327"/>
        <end position="379"/>
    </location>
</feature>
<dbReference type="PANTHER" id="PTHR28054:SF1">
    <property type="entry name" value="RNA POLYMERASE I-SPECIFIC TRANSCRIPTION INITIATION FACTOR RRN10"/>
    <property type="match status" value="1"/>
</dbReference>
<proteinExistence type="predicted"/>
<evidence type="ECO:0000256" key="1">
    <source>
        <dbReference type="SAM" id="Coils"/>
    </source>
</evidence>
<dbReference type="InterPro" id="IPR022793">
    <property type="entry name" value="Rrn10"/>
</dbReference>
<feature type="compositionally biased region" description="Polar residues" evidence="2">
    <location>
        <begin position="1"/>
        <end position="13"/>
    </location>
</feature>
<accession>A0ABR3QHI7</accession>
<sequence>MAGQTWSTPSSEQPLADLSSGDEISSGTVEASRATVYDAVAGEKTRSIVVVHANIDRAAGRVTQSGIYGPTAGEQKRATLRLRPDEVLFKQQNAPPRYEEADYYFAHRTLRLDQELPSGDLLSALQEYIANLHDHGRSQEEEGPGFWRSMDETALIALGVLLEETVKATLGETGHFALLEAARSEEDEAFAYEKRHAKRASAPKITANATKVATIQAWFHDTAVAHSIKDLEKILPQVASISGMQVKDYLQALEDDNKIRVEKIGSGNWYWSFPSDEKKAREAALKHALEEFDKADAVVTEWQMKVDDAGAARSEDDEALAHCGMDRKSLITMHGDLTKELEQLRQELAAYSEQDPIEVDKKKHESQQYRAEVDKYTDQILSMEGWLKERLSGDPEQLMQTKRVLYGDEFDAEEGGLREL</sequence>
<evidence type="ECO:0000313" key="5">
    <source>
        <dbReference type="Proteomes" id="UP001521785"/>
    </source>
</evidence>
<feature type="region of interest" description="Disordered" evidence="2">
    <location>
        <begin position="1"/>
        <end position="27"/>
    </location>
</feature>
<dbReference type="PANTHER" id="PTHR28054">
    <property type="entry name" value="RNA POLYMERASE I-SPECIFIC TRANSCRIPTION INITIATION FACTOR RRN10"/>
    <property type="match status" value="1"/>
</dbReference>
<keyword evidence="1" id="KW-0175">Coiled coil</keyword>
<dbReference type="Pfam" id="PF03962">
    <property type="entry name" value="Mnd1"/>
    <property type="match status" value="1"/>
</dbReference>
<evidence type="ECO:0000259" key="3">
    <source>
        <dbReference type="Pfam" id="PF03962"/>
    </source>
</evidence>
<name>A0ABR3QHI7_9PLEO</name>
<organism evidence="4 5">
    <name type="scientific">Paraconiothyrium brasiliense</name>
    <dbReference type="NCBI Taxonomy" id="300254"/>
    <lineage>
        <taxon>Eukaryota</taxon>
        <taxon>Fungi</taxon>
        <taxon>Dikarya</taxon>
        <taxon>Ascomycota</taxon>
        <taxon>Pezizomycotina</taxon>
        <taxon>Dothideomycetes</taxon>
        <taxon>Pleosporomycetidae</taxon>
        <taxon>Pleosporales</taxon>
        <taxon>Massarineae</taxon>
        <taxon>Didymosphaeriaceae</taxon>
        <taxon>Paraconiothyrium</taxon>
    </lineage>
</organism>
<dbReference type="Proteomes" id="UP001521785">
    <property type="component" value="Unassembled WGS sequence"/>
</dbReference>
<keyword evidence="5" id="KW-1185">Reference proteome</keyword>
<gene>
    <name evidence="4" type="ORF">SLS60_011872</name>
</gene>
<dbReference type="EMBL" id="JAKJXO020000024">
    <property type="protein sequence ID" value="KAL1591622.1"/>
    <property type="molecule type" value="Genomic_DNA"/>
</dbReference>
<protein>
    <recommendedName>
        <fullName evidence="3">Mnd1 HTH domain-containing protein</fullName>
    </recommendedName>
</protein>
<dbReference type="InterPro" id="IPR040453">
    <property type="entry name" value="Mnd1_HTH"/>
</dbReference>
<reference evidence="4 5" key="1">
    <citation type="submission" date="2024-02" db="EMBL/GenBank/DDBJ databases">
        <title>De novo assembly and annotation of 12 fungi associated with fruit tree decline syndrome in Ontario, Canada.</title>
        <authorList>
            <person name="Sulman M."/>
            <person name="Ellouze W."/>
            <person name="Ilyukhin E."/>
        </authorList>
    </citation>
    <scope>NUCLEOTIDE SEQUENCE [LARGE SCALE GENOMIC DNA]</scope>
    <source>
        <strain evidence="4 5">M42-189</strain>
    </source>
</reference>
<comment type="caution">
    <text evidence="4">The sequence shown here is derived from an EMBL/GenBank/DDBJ whole genome shotgun (WGS) entry which is preliminary data.</text>
</comment>
<evidence type="ECO:0000256" key="2">
    <source>
        <dbReference type="SAM" id="MobiDB-lite"/>
    </source>
</evidence>
<evidence type="ECO:0000313" key="4">
    <source>
        <dbReference type="EMBL" id="KAL1591622.1"/>
    </source>
</evidence>
<feature type="domain" description="Mnd1 HTH" evidence="3">
    <location>
        <begin position="215"/>
        <end position="274"/>
    </location>
</feature>